<dbReference type="Pfam" id="PF02866">
    <property type="entry name" value="Ldh_1_C"/>
    <property type="match status" value="1"/>
</dbReference>
<dbReference type="InterPro" id="IPR010945">
    <property type="entry name" value="Malate_DH_type2"/>
</dbReference>
<feature type="non-terminal residue" evidence="3">
    <location>
        <position position="195"/>
    </location>
</feature>
<proteinExistence type="predicted"/>
<evidence type="ECO:0000256" key="1">
    <source>
        <dbReference type="ARBA" id="ARBA00023002"/>
    </source>
</evidence>
<dbReference type="InterPro" id="IPR022383">
    <property type="entry name" value="Lactate/malate_DH_C"/>
</dbReference>
<dbReference type="GO" id="GO:0016616">
    <property type="term" value="F:oxidoreductase activity, acting on the CH-OH group of donors, NAD or NADP as acceptor"/>
    <property type="evidence" value="ECO:0007669"/>
    <property type="project" value="InterPro"/>
</dbReference>
<dbReference type="GO" id="GO:0016615">
    <property type="term" value="F:malate dehydrogenase activity"/>
    <property type="evidence" value="ECO:0007669"/>
    <property type="project" value="InterPro"/>
</dbReference>
<dbReference type="GO" id="GO:0006108">
    <property type="term" value="P:malate metabolic process"/>
    <property type="evidence" value="ECO:0007669"/>
    <property type="project" value="InterPro"/>
</dbReference>
<dbReference type="EMBL" id="BTSX01000001">
    <property type="protein sequence ID" value="GMS80001.1"/>
    <property type="molecule type" value="Genomic_DNA"/>
</dbReference>
<dbReference type="AlphaFoldDB" id="A0AAV5SK19"/>
<dbReference type="PANTHER" id="PTHR23382">
    <property type="entry name" value="MALATE DEHYDROGENASE"/>
    <property type="match status" value="1"/>
</dbReference>
<comment type="caution">
    <text evidence="3">The sequence shown here is derived from an EMBL/GenBank/DDBJ whole genome shotgun (WGS) entry which is preliminary data.</text>
</comment>
<sequence length="195" mass="20980">MPRKEGMERKDLLAANVKIFKSQERLSPISPSPPLRFWWLAIRPIRMPSSVPSTQLGRSPPAIFSAMTRLDHNRASAQVALKAGVTVGNVKNVIIWGNHSSTQFPDVKHAKVNKVSSIASSSSCPWTWSNLLSHRILIDCCSHGGSEVDAYSAVGDAAWLQSGFISVRGVVGTPAGTWVSMAVPSDGSYGVPEGE</sequence>
<keyword evidence="1" id="KW-0560">Oxidoreductase</keyword>
<dbReference type="InterPro" id="IPR015955">
    <property type="entry name" value="Lactate_DH/Glyco_Ohase_4_C"/>
</dbReference>
<dbReference type="Gene3D" id="3.90.110.10">
    <property type="entry name" value="Lactate dehydrogenase/glycoside hydrolase, family 4, C-terminal"/>
    <property type="match status" value="1"/>
</dbReference>
<feature type="domain" description="Lactate/malate dehydrogenase C-terminal" evidence="2">
    <location>
        <begin position="68"/>
        <end position="193"/>
    </location>
</feature>
<keyword evidence="4" id="KW-1185">Reference proteome</keyword>
<dbReference type="SUPFAM" id="SSF56327">
    <property type="entry name" value="LDH C-terminal domain-like"/>
    <property type="match status" value="1"/>
</dbReference>
<gene>
    <name evidence="3" type="ORF">PENTCL1PPCAC_2176</name>
</gene>
<accession>A0AAV5SK19</accession>
<protein>
    <recommendedName>
        <fullName evidence="2">Lactate/malate dehydrogenase C-terminal domain-containing protein</fullName>
    </recommendedName>
</protein>
<dbReference type="Gene3D" id="3.40.50.720">
    <property type="entry name" value="NAD(P)-binding Rossmann-like Domain"/>
    <property type="match status" value="1"/>
</dbReference>
<name>A0AAV5SK19_9BILA</name>
<organism evidence="3 4">
    <name type="scientific">Pristionchus entomophagus</name>
    <dbReference type="NCBI Taxonomy" id="358040"/>
    <lineage>
        <taxon>Eukaryota</taxon>
        <taxon>Metazoa</taxon>
        <taxon>Ecdysozoa</taxon>
        <taxon>Nematoda</taxon>
        <taxon>Chromadorea</taxon>
        <taxon>Rhabditida</taxon>
        <taxon>Rhabditina</taxon>
        <taxon>Diplogasteromorpha</taxon>
        <taxon>Diplogasteroidea</taxon>
        <taxon>Neodiplogasteridae</taxon>
        <taxon>Pristionchus</taxon>
    </lineage>
</organism>
<evidence type="ECO:0000313" key="4">
    <source>
        <dbReference type="Proteomes" id="UP001432027"/>
    </source>
</evidence>
<evidence type="ECO:0000259" key="2">
    <source>
        <dbReference type="Pfam" id="PF02866"/>
    </source>
</evidence>
<reference evidence="3" key="1">
    <citation type="submission" date="2023-10" db="EMBL/GenBank/DDBJ databases">
        <title>Genome assembly of Pristionchus species.</title>
        <authorList>
            <person name="Yoshida K."/>
            <person name="Sommer R.J."/>
        </authorList>
    </citation>
    <scope>NUCLEOTIDE SEQUENCE</scope>
    <source>
        <strain evidence="3">RS0144</strain>
    </source>
</reference>
<evidence type="ECO:0000313" key="3">
    <source>
        <dbReference type="EMBL" id="GMS80001.1"/>
    </source>
</evidence>
<dbReference type="InterPro" id="IPR001252">
    <property type="entry name" value="Malate_DH_AS"/>
</dbReference>
<dbReference type="Proteomes" id="UP001432027">
    <property type="component" value="Unassembled WGS sequence"/>
</dbReference>
<dbReference type="PROSITE" id="PS00068">
    <property type="entry name" value="MDH"/>
    <property type="match status" value="1"/>
</dbReference>